<dbReference type="AlphaFoldDB" id="A0AAV4SWV2"/>
<evidence type="ECO:0000313" key="2">
    <source>
        <dbReference type="Proteomes" id="UP001054945"/>
    </source>
</evidence>
<dbReference type="EMBL" id="BPLR01010218">
    <property type="protein sequence ID" value="GIY37769.1"/>
    <property type="molecule type" value="Genomic_DNA"/>
</dbReference>
<evidence type="ECO:0000313" key="1">
    <source>
        <dbReference type="EMBL" id="GIY37769.1"/>
    </source>
</evidence>
<name>A0AAV4SWV2_CAEEX</name>
<keyword evidence="2" id="KW-1185">Reference proteome</keyword>
<comment type="caution">
    <text evidence="1">The sequence shown here is derived from an EMBL/GenBank/DDBJ whole genome shotgun (WGS) entry which is preliminary data.</text>
</comment>
<organism evidence="1 2">
    <name type="scientific">Caerostris extrusa</name>
    <name type="common">Bark spider</name>
    <name type="synonym">Caerostris bankana</name>
    <dbReference type="NCBI Taxonomy" id="172846"/>
    <lineage>
        <taxon>Eukaryota</taxon>
        <taxon>Metazoa</taxon>
        <taxon>Ecdysozoa</taxon>
        <taxon>Arthropoda</taxon>
        <taxon>Chelicerata</taxon>
        <taxon>Arachnida</taxon>
        <taxon>Araneae</taxon>
        <taxon>Araneomorphae</taxon>
        <taxon>Entelegynae</taxon>
        <taxon>Araneoidea</taxon>
        <taxon>Araneidae</taxon>
        <taxon>Caerostris</taxon>
    </lineage>
</organism>
<dbReference type="Proteomes" id="UP001054945">
    <property type="component" value="Unassembled WGS sequence"/>
</dbReference>
<protein>
    <submittedName>
        <fullName evidence="1">Uncharacterized protein</fullName>
    </submittedName>
</protein>
<gene>
    <name evidence="1" type="ORF">CEXT_603901</name>
</gene>
<accession>A0AAV4SWV2</accession>
<proteinExistence type="predicted"/>
<sequence>MHSPSLNLNTSPRLIGRGLMGEEIQWARRSVRIKVRRAAIGPFIECLALGEGVSPYPTPYPRNSTISSLLEMLSSQQIYHPSCDIKMGTLGIE</sequence>
<reference evidence="1 2" key="1">
    <citation type="submission" date="2021-06" db="EMBL/GenBank/DDBJ databases">
        <title>Caerostris extrusa draft genome.</title>
        <authorList>
            <person name="Kono N."/>
            <person name="Arakawa K."/>
        </authorList>
    </citation>
    <scope>NUCLEOTIDE SEQUENCE [LARGE SCALE GENOMIC DNA]</scope>
</reference>